<dbReference type="GO" id="GO:0047804">
    <property type="term" value="F:cysteine-S-conjugate beta-lyase activity"/>
    <property type="evidence" value="ECO:0007669"/>
    <property type="project" value="UniProtKB-EC"/>
</dbReference>
<feature type="region of interest" description="Disordered" evidence="13">
    <location>
        <begin position="33"/>
        <end position="52"/>
    </location>
</feature>
<feature type="region of interest" description="Disordered" evidence="13">
    <location>
        <begin position="1"/>
        <end position="21"/>
    </location>
</feature>
<dbReference type="NCBIfam" id="TIGR01329">
    <property type="entry name" value="cysta_beta_ly_E"/>
    <property type="match status" value="1"/>
</dbReference>
<evidence type="ECO:0000313" key="15">
    <source>
        <dbReference type="Proteomes" id="UP000283841"/>
    </source>
</evidence>
<keyword evidence="15" id="KW-1185">Reference proteome</keyword>
<dbReference type="EC" id="4.4.1.13" evidence="3"/>
<evidence type="ECO:0000313" key="14">
    <source>
        <dbReference type="EMBL" id="RWQ91593.1"/>
    </source>
</evidence>
<dbReference type="InterPro" id="IPR000277">
    <property type="entry name" value="Cys/Met-Metab_PyrdxlP-dep_enz"/>
</dbReference>
<dbReference type="Pfam" id="PF01053">
    <property type="entry name" value="Cys_Met_Meta_PP"/>
    <property type="match status" value="1"/>
</dbReference>
<dbReference type="RefSeq" id="XP_028481238.1">
    <property type="nucleotide sequence ID" value="XM_028628239.1"/>
</dbReference>
<dbReference type="InterPro" id="IPR006238">
    <property type="entry name" value="Cys_b_lyase_euk"/>
</dbReference>
<evidence type="ECO:0000256" key="6">
    <source>
        <dbReference type="ARBA" id="ARBA00023167"/>
    </source>
</evidence>
<evidence type="ECO:0000256" key="9">
    <source>
        <dbReference type="ARBA" id="ARBA00047213"/>
    </source>
</evidence>
<dbReference type="Gene3D" id="3.40.640.10">
    <property type="entry name" value="Type I PLP-dependent aspartate aminotransferase-like (Major domain)"/>
    <property type="match status" value="1"/>
</dbReference>
<comment type="pathway">
    <text evidence="8">Amino-acid biosynthesis; L-methionine biosynthesis via de novo pathway; L-homocysteine from L-cystathionine: step 1/1.</text>
</comment>
<dbReference type="InterPro" id="IPR015422">
    <property type="entry name" value="PyrdxlP-dep_Trfase_small"/>
</dbReference>
<dbReference type="FunFam" id="3.40.640.10:FF:000009">
    <property type="entry name" value="Cystathionine gamma-synthase homolog"/>
    <property type="match status" value="1"/>
</dbReference>
<keyword evidence="7" id="KW-0456">Lyase</keyword>
<protein>
    <recommendedName>
        <fullName evidence="12">Cystathionine beta-lyase</fullName>
        <ecNumber evidence="3">4.4.1.13</ecNumber>
    </recommendedName>
    <alternativeName>
        <fullName evidence="9">Cysteine-S-conjugate beta-lyase</fullName>
    </alternativeName>
</protein>
<dbReference type="GO" id="GO:0030170">
    <property type="term" value="F:pyridoxal phosphate binding"/>
    <property type="evidence" value="ECO:0007669"/>
    <property type="project" value="InterPro"/>
</dbReference>
<evidence type="ECO:0000256" key="11">
    <source>
        <dbReference type="ARBA" id="ARBA00047625"/>
    </source>
</evidence>
<evidence type="ECO:0000256" key="8">
    <source>
        <dbReference type="ARBA" id="ARBA00046315"/>
    </source>
</evidence>
<sequence>MSASGSGAPNVPGNSNTTGTGQINVLKKAFPHVDLDGHNLPPSPAPSSPHGGRRYALATELVYTDSNDQYNASSVPIYQSATFKQSSGGGGGEYDYTRSGNPTRTHLERHLAKIMSAQRALVVSSGMAALDVITRLLRPGDEVITGDDLYGGTHRLLKYLSTNGGIIVHHVDTTQPEKVREVVNSKTAMVLLETPTNPLIKIADIPRISALAHEANPSCLVAVDNTMLSPLLLNPLELGADIVYESGTKYLSGHHDLMAGVIAVNDPALGERLYFPINASGCGLSPFDSWLLMRGVKTLKVRMDQQQANAQRIAEFLESHGFKVRYPGLRSHPQYELHHSMARGSGAVLSFETGDVAMSERIVESAKLWAISVSFGCVNSLISMPCRMSHASIDAKTRAERALPEDLIRLCVGIEDADDLIDDLRRAVSRSPSANNIRPGAVARYPAIAAVSDRTVSTSTKAWNTDSLGLRLGVDAASAATAGALICPLITIIDRAIIEKAAKGFPIRDTITSCLRSMVARPGSFFLSTPFLLIYTLYSSTYLTANVIDTVTSTMRDQPFSKVTAGPAKFVSTTSVNMAICVYKDARFAKLFGASPPSSASTTSSKPASAVTPPPAPKIPKISYSLFCLRDSVTIFASFNVPALVAPSIPDWIAPTASMKASMAQFACPALMQFVSTPMHLLGLDLYNRQPSGGLGWQERFARIRRDYISSSFARMAKIVPAYGVGGVVNTRMRASLMGKLENMADVRNRTTLAA</sequence>
<dbReference type="PANTHER" id="PTHR11808">
    <property type="entry name" value="TRANS-SULFURATION ENZYME FAMILY MEMBER"/>
    <property type="match status" value="1"/>
</dbReference>
<evidence type="ECO:0000256" key="4">
    <source>
        <dbReference type="ARBA" id="ARBA00022605"/>
    </source>
</evidence>
<comment type="catalytic activity">
    <reaction evidence="10">
        <text>L,L-cystathionine + H2O = L-homocysteine + pyruvate + NH4(+)</text>
        <dbReference type="Rhea" id="RHEA:13965"/>
        <dbReference type="ChEBI" id="CHEBI:15361"/>
        <dbReference type="ChEBI" id="CHEBI:15377"/>
        <dbReference type="ChEBI" id="CHEBI:28938"/>
        <dbReference type="ChEBI" id="CHEBI:58161"/>
        <dbReference type="ChEBI" id="CHEBI:58199"/>
    </reaction>
</comment>
<evidence type="ECO:0000256" key="1">
    <source>
        <dbReference type="ARBA" id="ARBA00001933"/>
    </source>
</evidence>
<comment type="caution">
    <text evidence="14">The sequence shown here is derived from an EMBL/GenBank/DDBJ whole genome shotgun (WGS) entry which is preliminary data.</text>
</comment>
<evidence type="ECO:0000256" key="3">
    <source>
        <dbReference type="ARBA" id="ARBA00012224"/>
    </source>
</evidence>
<evidence type="ECO:0000256" key="10">
    <source>
        <dbReference type="ARBA" id="ARBA00047517"/>
    </source>
</evidence>
<evidence type="ECO:0000256" key="5">
    <source>
        <dbReference type="ARBA" id="ARBA00022898"/>
    </source>
</evidence>
<dbReference type="FunFam" id="3.90.1150.10:FF:000013">
    <property type="entry name" value="Cystathionine beta-lyase"/>
    <property type="match status" value="1"/>
</dbReference>
<proteinExistence type="inferred from homology"/>
<dbReference type="GeneID" id="39597516"/>
<dbReference type="GO" id="GO:0005737">
    <property type="term" value="C:cytoplasm"/>
    <property type="evidence" value="ECO:0007669"/>
    <property type="project" value="TreeGrafter"/>
</dbReference>
<accession>A0A443HIC4</accession>
<dbReference type="AlphaFoldDB" id="A0A443HIC4"/>
<dbReference type="VEuPathDB" id="FungiDB:C8Q69DRAFT_409199"/>
<dbReference type="InterPro" id="IPR015424">
    <property type="entry name" value="PyrdxlP-dep_Trfase"/>
</dbReference>
<keyword evidence="6" id="KW-0486">Methionine biosynthesis</keyword>
<dbReference type="InterPro" id="IPR054542">
    <property type="entry name" value="Cys_met_metab_PP"/>
</dbReference>
<keyword evidence="4" id="KW-0028">Amino-acid biosynthesis</keyword>
<comment type="similarity">
    <text evidence="2">Belongs to the trans-sulfuration enzymes family.</text>
</comment>
<organism evidence="14 15">
    <name type="scientific">Byssochlamys spectabilis</name>
    <name type="common">Paecilomyces variotii</name>
    <dbReference type="NCBI Taxonomy" id="264951"/>
    <lineage>
        <taxon>Eukaryota</taxon>
        <taxon>Fungi</taxon>
        <taxon>Dikarya</taxon>
        <taxon>Ascomycota</taxon>
        <taxon>Pezizomycotina</taxon>
        <taxon>Eurotiomycetes</taxon>
        <taxon>Eurotiomycetidae</taxon>
        <taxon>Eurotiales</taxon>
        <taxon>Thermoascaceae</taxon>
        <taxon>Paecilomyces</taxon>
    </lineage>
</organism>
<comment type="catalytic activity">
    <reaction evidence="11">
        <text>an S-substituted L-cysteine + H2O = a thiol + pyruvate + NH4(+)</text>
        <dbReference type="Rhea" id="RHEA:18121"/>
        <dbReference type="ChEBI" id="CHEBI:15361"/>
        <dbReference type="ChEBI" id="CHEBI:15377"/>
        <dbReference type="ChEBI" id="CHEBI:28938"/>
        <dbReference type="ChEBI" id="CHEBI:29256"/>
        <dbReference type="ChEBI" id="CHEBI:58717"/>
        <dbReference type="EC" id="4.4.1.13"/>
    </reaction>
</comment>
<reference evidence="14 15" key="1">
    <citation type="journal article" date="2018" name="Front. Microbiol.">
        <title>Genomic and genetic insights into a cosmopolitan fungus, Paecilomyces variotii (Eurotiales).</title>
        <authorList>
            <person name="Urquhart A.S."/>
            <person name="Mondo S.J."/>
            <person name="Makela M.R."/>
            <person name="Hane J.K."/>
            <person name="Wiebenga A."/>
            <person name="He G."/>
            <person name="Mihaltcheva S."/>
            <person name="Pangilinan J."/>
            <person name="Lipzen A."/>
            <person name="Barry K."/>
            <person name="de Vries R.P."/>
            <person name="Grigoriev I.V."/>
            <person name="Idnurm A."/>
        </authorList>
    </citation>
    <scope>NUCLEOTIDE SEQUENCE [LARGE SCALE GENOMIC DNA]</scope>
    <source>
        <strain evidence="14 15">CBS 101075</strain>
    </source>
</reference>
<dbReference type="InterPro" id="IPR015421">
    <property type="entry name" value="PyrdxlP-dep_Trfase_major"/>
</dbReference>
<dbReference type="GO" id="GO:0071266">
    <property type="term" value="P:'de novo' L-methionine biosynthetic process"/>
    <property type="evidence" value="ECO:0007669"/>
    <property type="project" value="InterPro"/>
</dbReference>
<evidence type="ECO:0000256" key="13">
    <source>
        <dbReference type="SAM" id="MobiDB-lite"/>
    </source>
</evidence>
<comment type="cofactor">
    <cofactor evidence="1">
        <name>pyridoxal 5'-phosphate</name>
        <dbReference type="ChEBI" id="CHEBI:597326"/>
    </cofactor>
</comment>
<dbReference type="PANTHER" id="PTHR11808:SF50">
    <property type="entry name" value="CYSTATHIONINE BETA-LYASE"/>
    <property type="match status" value="1"/>
</dbReference>
<dbReference type="STRING" id="264951.A0A443HIC4"/>
<gene>
    <name evidence="14" type="ORF">C8Q69DRAFT_409199</name>
</gene>
<dbReference type="SUPFAM" id="SSF53383">
    <property type="entry name" value="PLP-dependent transferases"/>
    <property type="match status" value="1"/>
</dbReference>
<dbReference type="GO" id="GO:0019346">
    <property type="term" value="P:transsulfuration"/>
    <property type="evidence" value="ECO:0007669"/>
    <property type="project" value="InterPro"/>
</dbReference>
<dbReference type="PROSITE" id="PS00868">
    <property type="entry name" value="CYS_MET_METAB_PP"/>
    <property type="match status" value="1"/>
</dbReference>
<evidence type="ECO:0000256" key="2">
    <source>
        <dbReference type="ARBA" id="ARBA00009077"/>
    </source>
</evidence>
<evidence type="ECO:0000256" key="7">
    <source>
        <dbReference type="ARBA" id="ARBA00023239"/>
    </source>
</evidence>
<dbReference type="EMBL" id="RCNU01000018">
    <property type="protein sequence ID" value="RWQ91593.1"/>
    <property type="molecule type" value="Genomic_DNA"/>
</dbReference>
<name>A0A443HIC4_BYSSP</name>
<keyword evidence="5" id="KW-0663">Pyridoxal phosphate</keyword>
<dbReference type="Gene3D" id="3.90.1150.10">
    <property type="entry name" value="Aspartate Aminotransferase, domain 1"/>
    <property type="match status" value="1"/>
</dbReference>
<dbReference type="Proteomes" id="UP000283841">
    <property type="component" value="Unassembled WGS sequence"/>
</dbReference>
<dbReference type="CDD" id="cd00614">
    <property type="entry name" value="CGS_like"/>
    <property type="match status" value="1"/>
</dbReference>
<evidence type="ECO:0000256" key="12">
    <source>
        <dbReference type="ARBA" id="ARBA00072331"/>
    </source>
</evidence>